<dbReference type="AlphaFoldDB" id="A0A9P7MHL2"/>
<feature type="signal peptide" evidence="1">
    <location>
        <begin position="1"/>
        <end position="22"/>
    </location>
</feature>
<organism evidence="2 3">
    <name type="scientific">Claviceps pazoutovae</name>
    <dbReference type="NCBI Taxonomy" id="1649127"/>
    <lineage>
        <taxon>Eukaryota</taxon>
        <taxon>Fungi</taxon>
        <taxon>Dikarya</taxon>
        <taxon>Ascomycota</taxon>
        <taxon>Pezizomycotina</taxon>
        <taxon>Sordariomycetes</taxon>
        <taxon>Hypocreomycetidae</taxon>
        <taxon>Hypocreales</taxon>
        <taxon>Clavicipitaceae</taxon>
        <taxon>Claviceps</taxon>
    </lineage>
</organism>
<accession>A0A9P7MHL2</accession>
<evidence type="ECO:0000313" key="3">
    <source>
        <dbReference type="Proteomes" id="UP000706124"/>
    </source>
</evidence>
<gene>
    <name evidence="2" type="ORF">E4U60_005227</name>
</gene>
<dbReference type="InterPro" id="IPR005198">
    <property type="entry name" value="Glyco_hydro_76"/>
</dbReference>
<evidence type="ECO:0000313" key="2">
    <source>
        <dbReference type="EMBL" id="KAG5945511.1"/>
    </source>
</evidence>
<dbReference type="Pfam" id="PF03663">
    <property type="entry name" value="Glyco_hydro_76"/>
    <property type="match status" value="1"/>
</dbReference>
<dbReference type="Proteomes" id="UP000706124">
    <property type="component" value="Unassembled WGS sequence"/>
</dbReference>
<comment type="caution">
    <text evidence="2">The sequence shown here is derived from an EMBL/GenBank/DDBJ whole genome shotgun (WGS) entry which is preliminary data.</text>
</comment>
<keyword evidence="3" id="KW-1185">Reference proteome</keyword>
<keyword evidence="1" id="KW-0732">Signal</keyword>
<name>A0A9P7MHL2_9HYPO</name>
<dbReference type="SUPFAM" id="SSF48208">
    <property type="entry name" value="Six-hairpin glycosidases"/>
    <property type="match status" value="1"/>
</dbReference>
<proteinExistence type="predicted"/>
<dbReference type="PANTHER" id="PTHR47791:SF2">
    <property type="entry name" value="ENDO MANNANASE, GH76 FAMILY (EUROFUNG)"/>
    <property type="match status" value="1"/>
</dbReference>
<evidence type="ECO:0000256" key="1">
    <source>
        <dbReference type="SAM" id="SignalP"/>
    </source>
</evidence>
<dbReference type="InterPro" id="IPR053169">
    <property type="entry name" value="MUG_Protein"/>
</dbReference>
<protein>
    <recommendedName>
        <fullName evidence="4">Glycoside hydrolase family 76 protein</fullName>
    </recommendedName>
</protein>
<dbReference type="EMBL" id="SRPO01000045">
    <property type="protein sequence ID" value="KAG5945511.1"/>
    <property type="molecule type" value="Genomic_DNA"/>
</dbReference>
<sequence>MRGYSLLVALSALCSLPLSVASANHAKNVKLCSVFDEQAPSDCLPVTDSFLGVEGEARITAPSPSVLENTFNALAVLQNTYFDAITGTWPKSIDWTGAVVQTIISGTLSSLTKSLDSLKPGLVWNEKEQLISSLFAHVTHYFSGQNVAVILDEAYDDVLWVVLGWLEAIKFTQLHSTLHYPKRAQQCLSVPMMLDAAIETMSWHGNHWTCTFADRARIFWDFATKGWDTRLCLGGMVWNPKLEPYKNAITNELWISASTSMYEHFPKDRVDKSWAMSKGLETQDPVYLSAAVTAYKWLQDINMTNSLGLYIDGFHMDKTKPDNLKCGIRDEMVYTYNQGVILTGLRGLFTITGSPSYLKDGHALVQNAIKATGWNLSRNKPIDDIKNPKNGQLPPWRGLGRYGILEDACDSDGVCSQDAQTFKGIFFHHLTAFCAPLEQSQLERHAKVNQNKASKVRAAHEKACIAYLGWVKHNADAALATRDAAGRFGMWWGASLFRQLSAGPSSIAIMDAWTLNSTDYRNKGTPRNEIWGVQVTWQPGGVGSLTGQDRPKQVIRPGSSIRLGLPAVTRRHAEERRRLVGRALGKRADDANDRGRGRTVETQVGGLALLRAYWELSRR</sequence>
<feature type="chain" id="PRO_5040159979" description="Glycoside hydrolase family 76 protein" evidence="1">
    <location>
        <begin position="23"/>
        <end position="619"/>
    </location>
</feature>
<dbReference type="Gene3D" id="1.50.10.20">
    <property type="match status" value="1"/>
</dbReference>
<dbReference type="PANTHER" id="PTHR47791">
    <property type="entry name" value="MEIOTICALLY UP-REGULATED GENE 191 PROTEIN"/>
    <property type="match status" value="1"/>
</dbReference>
<dbReference type="OrthoDB" id="4104179at2759"/>
<reference evidence="2 3" key="1">
    <citation type="journal article" date="2020" name="bioRxiv">
        <title>Whole genome comparisons of ergot fungi reveals the divergence and evolution of species within the genus Claviceps are the result of varying mechanisms driving genome evolution and host range expansion.</title>
        <authorList>
            <person name="Wyka S.A."/>
            <person name="Mondo S.J."/>
            <person name="Liu M."/>
            <person name="Dettman J."/>
            <person name="Nalam V."/>
            <person name="Broders K.D."/>
        </authorList>
    </citation>
    <scope>NUCLEOTIDE SEQUENCE [LARGE SCALE GENOMIC DNA]</scope>
    <source>
        <strain evidence="2 3">CCC 1485</strain>
    </source>
</reference>
<evidence type="ECO:0008006" key="4">
    <source>
        <dbReference type="Google" id="ProtNLM"/>
    </source>
</evidence>
<dbReference type="GO" id="GO:0005975">
    <property type="term" value="P:carbohydrate metabolic process"/>
    <property type="evidence" value="ECO:0007669"/>
    <property type="project" value="InterPro"/>
</dbReference>
<dbReference type="InterPro" id="IPR008928">
    <property type="entry name" value="6-hairpin_glycosidase_sf"/>
</dbReference>